<keyword evidence="7" id="KW-0149">Chlorophyll biosynthesis</keyword>
<evidence type="ECO:0000256" key="4">
    <source>
        <dbReference type="ARBA" id="ARBA00022598"/>
    </source>
</evidence>
<evidence type="ECO:0000256" key="9">
    <source>
        <dbReference type="ARBA" id="ARBA00048693"/>
    </source>
</evidence>
<dbReference type="GO" id="GO:0015995">
    <property type="term" value="P:chlorophyll biosynthetic process"/>
    <property type="evidence" value="ECO:0007669"/>
    <property type="project" value="UniProtKB-KW"/>
</dbReference>
<dbReference type="GO" id="GO:0016851">
    <property type="term" value="F:magnesium chelatase activity"/>
    <property type="evidence" value="ECO:0007669"/>
    <property type="project" value="UniProtKB-EC"/>
</dbReference>
<organism evidence="12 13">
    <name type="scientific">Sphingomonas kaistensis</name>
    <dbReference type="NCBI Taxonomy" id="298708"/>
    <lineage>
        <taxon>Bacteria</taxon>
        <taxon>Pseudomonadati</taxon>
        <taxon>Pseudomonadota</taxon>
        <taxon>Alphaproteobacteria</taxon>
        <taxon>Sphingomonadales</taxon>
        <taxon>Sphingomonadaceae</taxon>
        <taxon>Sphingomonas</taxon>
    </lineage>
</organism>
<evidence type="ECO:0000256" key="7">
    <source>
        <dbReference type="ARBA" id="ARBA00023171"/>
    </source>
</evidence>
<evidence type="ECO:0000313" key="12">
    <source>
        <dbReference type="EMBL" id="NJC05541.1"/>
    </source>
</evidence>
<dbReference type="InterPro" id="IPR022571">
    <property type="entry name" value="Mg_chelatase_H_N"/>
</dbReference>
<keyword evidence="5" id="KW-0547">Nucleotide-binding</keyword>
<protein>
    <recommendedName>
        <fullName evidence="2">magnesium chelatase</fullName>
        <ecNumber evidence="2">6.6.1.1</ecNumber>
    </recommendedName>
</protein>
<reference evidence="12 13" key="1">
    <citation type="submission" date="2020-03" db="EMBL/GenBank/DDBJ databases">
        <title>Genomic Encyclopedia of Type Strains, Phase IV (KMG-IV): sequencing the most valuable type-strain genomes for metagenomic binning, comparative biology and taxonomic classification.</title>
        <authorList>
            <person name="Goeker M."/>
        </authorList>
    </citation>
    <scope>NUCLEOTIDE SEQUENCE [LARGE SCALE GENOMIC DNA]</scope>
    <source>
        <strain evidence="12 13">DSM 16846</strain>
    </source>
</reference>
<dbReference type="GO" id="GO:0015979">
    <property type="term" value="P:photosynthesis"/>
    <property type="evidence" value="ECO:0007669"/>
    <property type="project" value="UniProtKB-KW"/>
</dbReference>
<evidence type="ECO:0000256" key="8">
    <source>
        <dbReference type="ARBA" id="ARBA00023444"/>
    </source>
</evidence>
<gene>
    <name evidence="12" type="ORF">GGQ97_001334</name>
</gene>
<evidence type="ECO:0000256" key="6">
    <source>
        <dbReference type="ARBA" id="ARBA00022840"/>
    </source>
</evidence>
<dbReference type="Pfam" id="PF02514">
    <property type="entry name" value="CobN-Mg_chel"/>
    <property type="match status" value="2"/>
</dbReference>
<name>A0A7X6BGX9_9SPHN</name>
<keyword evidence="4 12" id="KW-0436">Ligase</keyword>
<dbReference type="EMBL" id="JAATJC010000001">
    <property type="protein sequence ID" value="NJC05541.1"/>
    <property type="molecule type" value="Genomic_DNA"/>
</dbReference>
<dbReference type="CDD" id="cd10150">
    <property type="entry name" value="CobN_like"/>
    <property type="match status" value="1"/>
</dbReference>
<dbReference type="RefSeq" id="WP_168068223.1">
    <property type="nucleotide sequence ID" value="NZ_JAATJC010000001.1"/>
</dbReference>
<evidence type="ECO:0000259" key="10">
    <source>
        <dbReference type="Pfam" id="PF02514"/>
    </source>
</evidence>
<evidence type="ECO:0000259" key="11">
    <source>
        <dbReference type="Pfam" id="PF11965"/>
    </source>
</evidence>
<evidence type="ECO:0000256" key="1">
    <source>
        <dbReference type="ARBA" id="ARBA00010851"/>
    </source>
</evidence>
<feature type="domain" description="Magnesium chelatase subunit H N-terminal" evidence="11">
    <location>
        <begin position="10"/>
        <end position="167"/>
    </location>
</feature>
<dbReference type="AlphaFoldDB" id="A0A7X6BGX9"/>
<evidence type="ECO:0000313" key="13">
    <source>
        <dbReference type="Proteomes" id="UP000558192"/>
    </source>
</evidence>
<dbReference type="PANTHER" id="PTHR44119">
    <property type="entry name" value="MAGNESIUM-CHELATASE SUBUNIT CHLH, CHLOROPLASTIC"/>
    <property type="match status" value="1"/>
</dbReference>
<evidence type="ECO:0000256" key="5">
    <source>
        <dbReference type="ARBA" id="ARBA00022741"/>
    </source>
</evidence>
<sequence>MAADSPIRVRVAIVTLDKHLAGAVARANDRLAADGIAIDFHAASEWDRDPAALTAAAASVERADIVIATMLFLDDHIRAIRPALEARREQCDAFLGLMSGSEIVQMTRLGGWRMDAPATGPMALLKRLRGAKKPGASSGAGQMKMLRRLPKLLRFVPGTAQDVRAYFLTLQYWLAGSDDNVVAMVRALVDRYADGERRSYRGATRAEAPRSYPEVGLYHPDAPGRLVEQVAQLPNRAGGGAGTVGLLLLRSYLLGRDTGHYDGVIAAMEERGLTVVPAFASGLDSRPAIERYFVRDGRAVVDAVVSLTGFSLVGGPAYNDAEGAVATLAELDVPYVAAQALEFQSLDQWRAGAQGLLPLEAMMMVAIPELDGAICSSVYGGRSGSVDAPMRSMAGCPERSAALAAKTARLIALRRTERAERRLAITLFNFPPNAGATGTAAFLAVWESLHATLVRLAREGYCVDVPDSVDALRFAVLEGNSRQYGSDANVEARVSADDHVRREPHLAEIERQWGPAPGRQQSDGGAIHVLGSRFGNVFVGIQPAFGTEGDPMRLLFEKNFAPTHAFSVYYRWLREDFGAHAVLHFGTHGALEFMPGKQAGLSGDCWPERLIGDLPNFYLYASNNPSEGLLAKRRSGATLVSYLTPPLANAGLYKGLAQCKALIERWRVTAPGAADRADLEAAIAAKAEELDLAAADPAAIAARLYEVETSLIPDGLHVLGTVPQGAVRERFLDAVPEDSRAATAAGLDRTDELASLIHALDGGYVRPAPGGDVIRNPAVLPTGRNVCGLDPFRLPSAFAVAQGAAAAEQLLERHRATNDGKLPRSLAMVLWGTDNLKSEGAQVAQALALIGARPRLDGYGRLSGAELIPLAELGRPRIDVVVTLSGIFRDLLPLQTRMLAEASYLAAIADEPADLNFVRANSLAHMATHACDLETAALRVFSNAEGAYGANVNQLVDGGAWADPDELAEVFERRKGFAYGRKGAPVQQRALLKSALGEVELTYQNLESVELGVTDVDQYMDGLGGISRSVARARGGKAPLIYIVDETSRGAARVRTLSEQVELESRTRTLNPAWYEGMLRHGHEGVRNIESHVATTLGWSATTGAVAPWIYQQISETFVLDPDMRERLAALNPKASARMADRLLEAHDRNYWQPDAETLAALHAASDEIEDRLEGLMAAE</sequence>
<dbReference type="EC" id="6.6.1.1" evidence="2"/>
<dbReference type="InterPro" id="IPR003672">
    <property type="entry name" value="CobN/Mg_chltase"/>
</dbReference>
<evidence type="ECO:0000256" key="2">
    <source>
        <dbReference type="ARBA" id="ARBA00012825"/>
    </source>
</evidence>
<dbReference type="GO" id="GO:0005524">
    <property type="term" value="F:ATP binding"/>
    <property type="evidence" value="ECO:0007669"/>
    <property type="project" value="UniProtKB-KW"/>
</dbReference>
<evidence type="ECO:0000256" key="3">
    <source>
        <dbReference type="ARBA" id="ARBA00022531"/>
    </source>
</evidence>
<comment type="caution">
    <text evidence="12">The sequence shown here is derived from an EMBL/GenBank/DDBJ whole genome shotgun (WGS) entry which is preliminary data.</text>
</comment>
<keyword evidence="6" id="KW-0067">ATP-binding</keyword>
<dbReference type="Pfam" id="PF11965">
    <property type="entry name" value="DUF3479"/>
    <property type="match status" value="1"/>
</dbReference>
<keyword evidence="13" id="KW-1185">Reference proteome</keyword>
<feature type="domain" description="CobN/magnesium chelatase" evidence="10">
    <location>
        <begin position="171"/>
        <end position="735"/>
    </location>
</feature>
<comment type="pathway">
    <text evidence="8">Porphyrin-containing compound metabolism.</text>
</comment>
<accession>A0A7X6BGX9</accession>
<keyword evidence="3" id="KW-0602">Photosynthesis</keyword>
<proteinExistence type="inferred from homology"/>
<feature type="domain" description="CobN/magnesium chelatase" evidence="10">
    <location>
        <begin position="745"/>
        <end position="1159"/>
    </location>
</feature>
<dbReference type="NCBIfam" id="NF009942">
    <property type="entry name" value="PRK13405.1"/>
    <property type="match status" value="1"/>
</dbReference>
<dbReference type="PANTHER" id="PTHR44119:SF1">
    <property type="entry name" value="MAGNESIUM-CHELATASE SUBUNIT CHLH, CHLOROPLASTIC"/>
    <property type="match status" value="1"/>
</dbReference>
<dbReference type="Proteomes" id="UP000558192">
    <property type="component" value="Unassembled WGS sequence"/>
</dbReference>
<comment type="catalytic activity">
    <reaction evidence="9">
        <text>protoporphyrin IX + Mg(2+) + ATP + H2O = Mg-protoporphyrin IX + ADP + phosphate + 3 H(+)</text>
        <dbReference type="Rhea" id="RHEA:13961"/>
        <dbReference type="ChEBI" id="CHEBI:15377"/>
        <dbReference type="ChEBI" id="CHEBI:15378"/>
        <dbReference type="ChEBI" id="CHEBI:18420"/>
        <dbReference type="ChEBI" id="CHEBI:30616"/>
        <dbReference type="ChEBI" id="CHEBI:43474"/>
        <dbReference type="ChEBI" id="CHEBI:57306"/>
        <dbReference type="ChEBI" id="CHEBI:60492"/>
        <dbReference type="ChEBI" id="CHEBI:456216"/>
        <dbReference type="EC" id="6.6.1.1"/>
    </reaction>
</comment>
<comment type="similarity">
    <text evidence="1">Belongs to the Mg-chelatase subunit H family.</text>
</comment>